<evidence type="ECO:0000259" key="1">
    <source>
        <dbReference type="SMART" id="SM00769"/>
    </source>
</evidence>
<proteinExistence type="predicted"/>
<dbReference type="RefSeq" id="WP_162123719.1">
    <property type="nucleotide sequence ID" value="NZ_PDWK01000012.1"/>
</dbReference>
<dbReference type="PROSITE" id="PS51257">
    <property type="entry name" value="PROKAR_LIPOPROTEIN"/>
    <property type="match status" value="1"/>
</dbReference>
<reference evidence="2" key="1">
    <citation type="submission" date="2017-10" db="EMBL/GenBank/DDBJ databases">
        <title>Whole genome sequencing of members of genus Pseudoxanthomonas.</title>
        <authorList>
            <person name="Kumar S."/>
            <person name="Bansal K."/>
            <person name="Kaur A."/>
            <person name="Patil P."/>
            <person name="Sharma S."/>
            <person name="Patil P.B."/>
        </authorList>
    </citation>
    <scope>NUCLEOTIDE SEQUENCE</scope>
    <source>
        <strain evidence="2">DSM 22914</strain>
    </source>
</reference>
<protein>
    <submittedName>
        <fullName evidence="2">Water stress/hypersensitive response domain-containing protein</fullName>
    </submittedName>
</protein>
<name>A0A921P543_9GAMM</name>
<dbReference type="OrthoDB" id="5421820at2"/>
<dbReference type="SUPFAM" id="SSF117070">
    <property type="entry name" value="LEA14-like"/>
    <property type="match status" value="1"/>
</dbReference>
<gene>
    <name evidence="2" type="ORF">CR938_03700</name>
</gene>
<comment type="caution">
    <text evidence="2">The sequence shown here is derived from an EMBL/GenBank/DDBJ whole genome shotgun (WGS) entry which is preliminary data.</text>
</comment>
<dbReference type="GO" id="GO:0009269">
    <property type="term" value="P:response to desiccation"/>
    <property type="evidence" value="ECO:0007669"/>
    <property type="project" value="InterPro"/>
</dbReference>
<dbReference type="Pfam" id="PF03168">
    <property type="entry name" value="LEA_2"/>
    <property type="match status" value="1"/>
</dbReference>
<dbReference type="InterPro" id="IPR013990">
    <property type="entry name" value="WHy-dom"/>
</dbReference>
<sequence length="163" mass="17444">MRHPARAFRQYAHIALLLLSAILLAGCASLSRRDPLQVDVAGIEPLPGEGLELRMAVRLRIRNPDDRPLVYDGAALALELNGLPVASGVSDAAGQVPRYGEAVLTIPVSVSMLDVARLVARLPQSDRSRLDYTVRGKLEGGLFGTRRFTGSGQVTLPTGPARP</sequence>
<dbReference type="InterPro" id="IPR004864">
    <property type="entry name" value="LEA_2"/>
</dbReference>
<evidence type="ECO:0000313" key="2">
    <source>
        <dbReference type="EMBL" id="KAF1689955.1"/>
    </source>
</evidence>
<dbReference type="Gene3D" id="2.60.40.1820">
    <property type="match status" value="1"/>
</dbReference>
<keyword evidence="3" id="KW-1185">Reference proteome</keyword>
<accession>A0A921P543</accession>
<dbReference type="SMART" id="SM00769">
    <property type="entry name" value="WHy"/>
    <property type="match status" value="1"/>
</dbReference>
<evidence type="ECO:0000313" key="3">
    <source>
        <dbReference type="Proteomes" id="UP000717981"/>
    </source>
</evidence>
<dbReference type="AlphaFoldDB" id="A0A921P543"/>
<feature type="domain" description="Water stress and hypersensitive response" evidence="1">
    <location>
        <begin position="38"/>
        <end position="157"/>
    </location>
</feature>
<dbReference type="Proteomes" id="UP000717981">
    <property type="component" value="Unassembled WGS sequence"/>
</dbReference>
<organism evidence="2 3">
    <name type="scientific">Pseudoxanthomonas taiwanensis</name>
    <dbReference type="NCBI Taxonomy" id="176598"/>
    <lineage>
        <taxon>Bacteria</taxon>
        <taxon>Pseudomonadati</taxon>
        <taxon>Pseudomonadota</taxon>
        <taxon>Gammaproteobacteria</taxon>
        <taxon>Lysobacterales</taxon>
        <taxon>Lysobacteraceae</taxon>
        <taxon>Pseudoxanthomonas</taxon>
    </lineage>
</organism>
<dbReference type="EMBL" id="PDWK01000012">
    <property type="protein sequence ID" value="KAF1689955.1"/>
    <property type="molecule type" value="Genomic_DNA"/>
</dbReference>